<organism evidence="2 3">
    <name type="scientific">Acinetobacter bereziniae</name>
    <name type="common">Acinetobacter genomosp. 10</name>
    <dbReference type="NCBI Taxonomy" id="106648"/>
    <lineage>
        <taxon>Bacteria</taxon>
        <taxon>Pseudomonadati</taxon>
        <taxon>Pseudomonadota</taxon>
        <taxon>Gammaproteobacteria</taxon>
        <taxon>Moraxellales</taxon>
        <taxon>Moraxellaceae</taxon>
        <taxon>Acinetobacter</taxon>
    </lineage>
</organism>
<evidence type="ECO:0000313" key="2">
    <source>
        <dbReference type="EMBL" id="KAF1027089.1"/>
    </source>
</evidence>
<protein>
    <submittedName>
        <fullName evidence="2">Uncharacterized protein</fullName>
    </submittedName>
</protein>
<reference evidence="3" key="1">
    <citation type="journal article" date="2020" name="MBio">
        <title>Horizontal gene transfer to a defensive symbiont with a reduced genome amongst a multipartite beetle microbiome.</title>
        <authorList>
            <person name="Waterworth S.C."/>
            <person name="Florez L.V."/>
            <person name="Rees E.R."/>
            <person name="Hertweck C."/>
            <person name="Kaltenpoth M."/>
            <person name="Kwan J.C."/>
        </authorList>
    </citation>
    <scope>NUCLEOTIDE SEQUENCE [LARGE SCALE GENOMIC DNA]</scope>
</reference>
<accession>A0A833UT42</accession>
<dbReference type="AlphaFoldDB" id="A0A833UT42"/>
<sequence length="56" mass="6529">MDKIEACKNIELLNNEIKKLQSLCRNLMTAKEMVDTDKKIIRHKDQIKTIESNLNA</sequence>
<keyword evidence="1" id="KW-0175">Coiled coil</keyword>
<comment type="caution">
    <text evidence="2">The sequence shown here is derived from an EMBL/GenBank/DDBJ whole genome shotgun (WGS) entry which is preliminary data.</text>
</comment>
<evidence type="ECO:0000256" key="1">
    <source>
        <dbReference type="SAM" id="Coils"/>
    </source>
</evidence>
<evidence type="ECO:0000313" key="3">
    <source>
        <dbReference type="Proteomes" id="UP000490535"/>
    </source>
</evidence>
<name>A0A833UT42_ACIBZ</name>
<dbReference type="EMBL" id="WNDP01000014">
    <property type="protein sequence ID" value="KAF1027089.1"/>
    <property type="molecule type" value="Genomic_DNA"/>
</dbReference>
<dbReference type="Proteomes" id="UP000490535">
    <property type="component" value="Unassembled WGS sequence"/>
</dbReference>
<gene>
    <name evidence="2" type="ORF">GAK29_00895</name>
</gene>
<feature type="coiled-coil region" evidence="1">
    <location>
        <begin position="3"/>
        <end position="30"/>
    </location>
</feature>
<proteinExistence type="predicted"/>